<feature type="compositionally biased region" description="Basic and acidic residues" evidence="1">
    <location>
        <begin position="1"/>
        <end position="15"/>
    </location>
</feature>
<feature type="compositionally biased region" description="Basic residues" evidence="1">
    <location>
        <begin position="16"/>
        <end position="29"/>
    </location>
</feature>
<feature type="compositionally biased region" description="Low complexity" evidence="1">
    <location>
        <begin position="338"/>
        <end position="352"/>
    </location>
</feature>
<reference evidence="4" key="1">
    <citation type="submission" date="2012-12" db="EMBL/GenBank/DDBJ databases">
        <authorList>
            <person name="Hellsten U."/>
            <person name="Grimwood J."/>
            <person name="Chapman J.A."/>
            <person name="Shapiro H."/>
            <person name="Aerts A."/>
            <person name="Otillar R.P."/>
            <person name="Terry A.Y."/>
            <person name="Boore J.L."/>
            <person name="Simakov O."/>
            <person name="Marletaz F."/>
            <person name="Cho S.-J."/>
            <person name="Edsinger-Gonzales E."/>
            <person name="Havlak P."/>
            <person name="Kuo D.-H."/>
            <person name="Larsson T."/>
            <person name="Lv J."/>
            <person name="Arendt D."/>
            <person name="Savage R."/>
            <person name="Osoegawa K."/>
            <person name="de Jong P."/>
            <person name="Lindberg D.R."/>
            <person name="Seaver E.C."/>
            <person name="Weisblat D.A."/>
            <person name="Putnam N.H."/>
            <person name="Grigoriev I.V."/>
            <person name="Rokhsar D.S."/>
        </authorList>
    </citation>
    <scope>NUCLEOTIDE SEQUENCE</scope>
</reference>
<reference evidence="3" key="3">
    <citation type="submission" date="2015-06" db="UniProtKB">
        <authorList>
            <consortium name="EnsemblMetazoa"/>
        </authorList>
    </citation>
    <scope>IDENTIFICATION</scope>
</reference>
<dbReference type="EMBL" id="KB095811">
    <property type="protein sequence ID" value="ESO13060.1"/>
    <property type="molecule type" value="Genomic_DNA"/>
</dbReference>
<dbReference type="Proteomes" id="UP000015101">
    <property type="component" value="Unassembled WGS sequence"/>
</dbReference>
<organism evidence="3 4">
    <name type="scientific">Helobdella robusta</name>
    <name type="common">Californian leech</name>
    <dbReference type="NCBI Taxonomy" id="6412"/>
    <lineage>
        <taxon>Eukaryota</taxon>
        <taxon>Metazoa</taxon>
        <taxon>Spiralia</taxon>
        <taxon>Lophotrochozoa</taxon>
        <taxon>Annelida</taxon>
        <taxon>Clitellata</taxon>
        <taxon>Hirudinea</taxon>
        <taxon>Rhynchobdellida</taxon>
        <taxon>Glossiphoniidae</taxon>
        <taxon>Helobdella</taxon>
    </lineage>
</organism>
<evidence type="ECO:0000256" key="1">
    <source>
        <dbReference type="SAM" id="MobiDB-lite"/>
    </source>
</evidence>
<name>T1FPM3_HELRO</name>
<dbReference type="KEGG" id="hro:HELRODRAFT_188093"/>
<proteinExistence type="predicted"/>
<evidence type="ECO:0000313" key="4">
    <source>
        <dbReference type="Proteomes" id="UP000015101"/>
    </source>
</evidence>
<accession>T1FPM3</accession>
<feature type="compositionally biased region" description="Basic and acidic residues" evidence="1">
    <location>
        <begin position="375"/>
        <end position="391"/>
    </location>
</feature>
<dbReference type="AlphaFoldDB" id="T1FPM3"/>
<dbReference type="EMBL" id="AMQM01000294">
    <property type="status" value="NOT_ANNOTATED_CDS"/>
    <property type="molecule type" value="Genomic_DNA"/>
</dbReference>
<dbReference type="HOGENOM" id="CLU_382312_0_0_1"/>
<protein>
    <submittedName>
        <fullName evidence="2 3">Uncharacterized protein</fullName>
    </submittedName>
</protein>
<sequence length="724" mass="81359">MAEKIRNEKQADSKHKENKHSGQHQHGKLVPRPDKAIHAKISSISMNMNTSNFSDKKSNDCNISCAPSYSSNITLTRSGYLPSPLRLDNRGTFFDSCNIDNESNSNSNEVFFPSKDHIFLTETIDTTTMSRHRNMNKDIEVDVSTSLVKSPARVIRHHHHQQPQHFFRQNSDSINVTAILPSTIANTTNSSGADLASPNFQNSEIKCSHLEQQRQLDKKIKVPDMKEDPLRKQVKKKGQIVASRYMQPSKGPLKATEKIMPTTTSQQPSSRNISGGLLQRSSSLKKSNLNKAPVQSSQSSINKSFHSSKGNMSPAQQQQHHHKRSQSSKDDNKASGPLQQQRLQQTTTTKKQFFPIPTLNSSSDKQSTTSLNQDGHTDVDGKHNDDDDARSLRHHMKATPTLSDADVTKPHQHKRGLTSSTPNMLHSTMQAKGPDLSSYMHSVGGMDVSSIAPLDQTKQLESAQVTKDLFTSIINQSQALDDKQSKLAKKSYKNGAKNNSSSSSSSLKMASQTKFDINLIYSRYIQYVYLNAMIEQCSQKQFKRAMEELHELWLLAEETSQRKHDLQLELRELERLESTSQAVSILEETLPSISGQIDEFTYMHDKLIKSLDSKRHVMPVSGDVYLPDEKLEDAYYAGLTSELKSVHVSLQEMMRKIGGEPIQLLELKDSAHEMKQITPQFIDESNKCRSAIVEAVDALTEHRFMKIANNNDNNKTSPPKFKLP</sequence>
<evidence type="ECO:0000313" key="2">
    <source>
        <dbReference type="EMBL" id="ESO13060.1"/>
    </source>
</evidence>
<evidence type="ECO:0000313" key="3">
    <source>
        <dbReference type="EnsemblMetazoa" id="HelroP188093"/>
    </source>
</evidence>
<dbReference type="GeneID" id="20210770"/>
<dbReference type="RefSeq" id="XP_009009780.1">
    <property type="nucleotide sequence ID" value="XM_009011532.1"/>
</dbReference>
<dbReference type="CTD" id="20210770"/>
<reference evidence="2 4" key="2">
    <citation type="journal article" date="2013" name="Nature">
        <title>Insights into bilaterian evolution from three spiralian genomes.</title>
        <authorList>
            <person name="Simakov O."/>
            <person name="Marletaz F."/>
            <person name="Cho S.J."/>
            <person name="Edsinger-Gonzales E."/>
            <person name="Havlak P."/>
            <person name="Hellsten U."/>
            <person name="Kuo D.H."/>
            <person name="Larsson T."/>
            <person name="Lv J."/>
            <person name="Arendt D."/>
            <person name="Savage R."/>
            <person name="Osoegawa K."/>
            <person name="de Jong P."/>
            <person name="Grimwood J."/>
            <person name="Chapman J.A."/>
            <person name="Shapiro H."/>
            <person name="Aerts A."/>
            <person name="Otillar R.P."/>
            <person name="Terry A.Y."/>
            <person name="Boore J.L."/>
            <person name="Grigoriev I.V."/>
            <person name="Lindberg D.R."/>
            <person name="Seaver E.C."/>
            <person name="Weisblat D.A."/>
            <person name="Putnam N.H."/>
            <person name="Rokhsar D.S."/>
        </authorList>
    </citation>
    <scope>NUCLEOTIDE SEQUENCE</scope>
</reference>
<keyword evidence="4" id="KW-1185">Reference proteome</keyword>
<dbReference type="InParanoid" id="T1FPM3"/>
<feature type="compositionally biased region" description="Polar residues" evidence="1">
    <location>
        <begin position="293"/>
        <end position="315"/>
    </location>
</feature>
<dbReference type="EnsemblMetazoa" id="HelroT188093">
    <property type="protein sequence ID" value="HelroP188093"/>
    <property type="gene ID" value="HelroG188093"/>
</dbReference>
<feature type="region of interest" description="Disordered" evidence="1">
    <location>
        <begin position="1"/>
        <end position="34"/>
    </location>
</feature>
<dbReference type="STRING" id="6412.T1FPM3"/>
<gene>
    <name evidence="3" type="primary">20210770</name>
    <name evidence="2" type="ORF">HELRODRAFT_188093</name>
</gene>
<feature type="region of interest" description="Disordered" evidence="1">
    <location>
        <begin position="223"/>
        <end position="425"/>
    </location>
</feature>
<feature type="compositionally biased region" description="Polar residues" evidence="1">
    <location>
        <begin position="261"/>
        <end position="273"/>
    </location>
</feature>
<feature type="compositionally biased region" description="Polar residues" evidence="1">
    <location>
        <begin position="358"/>
        <end position="374"/>
    </location>
</feature>
<dbReference type="OrthoDB" id="10050218at2759"/>
<feature type="compositionally biased region" description="Low complexity" evidence="1">
    <location>
        <begin position="281"/>
        <end position="291"/>
    </location>
</feature>